<dbReference type="Pfam" id="PF02631">
    <property type="entry name" value="RecX_HTH2"/>
    <property type="match status" value="1"/>
</dbReference>
<name>A0A1K1ZFM8_9GAMM</name>
<keyword evidence="9" id="KW-1185">Reference proteome</keyword>
<dbReference type="Gene3D" id="1.10.10.10">
    <property type="entry name" value="Winged helix-like DNA-binding domain superfamily/Winged helix DNA-binding domain"/>
    <property type="match status" value="3"/>
</dbReference>
<dbReference type="InterPro" id="IPR036388">
    <property type="entry name" value="WH-like_DNA-bd_sf"/>
</dbReference>
<evidence type="ECO:0000256" key="4">
    <source>
        <dbReference type="ARBA" id="ARBA00022490"/>
    </source>
</evidence>
<evidence type="ECO:0000256" key="5">
    <source>
        <dbReference type="HAMAP-Rule" id="MF_01114"/>
    </source>
</evidence>
<feature type="domain" description="RecX third three-helical" evidence="7">
    <location>
        <begin position="127"/>
        <end position="167"/>
    </location>
</feature>
<accession>A0A1K1ZFM8</accession>
<dbReference type="GO" id="GO:0006282">
    <property type="term" value="P:regulation of DNA repair"/>
    <property type="evidence" value="ECO:0007669"/>
    <property type="project" value="UniProtKB-UniRule"/>
</dbReference>
<reference evidence="8 9" key="1">
    <citation type="submission" date="2016-11" db="EMBL/GenBank/DDBJ databases">
        <authorList>
            <person name="Jaros S."/>
            <person name="Januszkiewicz K."/>
            <person name="Wedrychowicz H."/>
        </authorList>
    </citation>
    <scope>NUCLEOTIDE SEQUENCE [LARGE SCALE GENOMIC DNA]</scope>
    <source>
        <strain evidence="8 9">DSM 21637</strain>
    </source>
</reference>
<dbReference type="HAMAP" id="MF_01114">
    <property type="entry name" value="RecX"/>
    <property type="match status" value="1"/>
</dbReference>
<comment type="function">
    <text evidence="5">Modulates RecA activity.</text>
</comment>
<evidence type="ECO:0000259" key="7">
    <source>
        <dbReference type="Pfam" id="PF21981"/>
    </source>
</evidence>
<feature type="domain" description="RecX second three-helical" evidence="6">
    <location>
        <begin position="76"/>
        <end position="114"/>
    </location>
</feature>
<evidence type="ECO:0000313" key="8">
    <source>
        <dbReference type="EMBL" id="SFX72500.1"/>
    </source>
</evidence>
<dbReference type="Pfam" id="PF21981">
    <property type="entry name" value="RecX_HTH3"/>
    <property type="match status" value="1"/>
</dbReference>
<gene>
    <name evidence="5" type="primary">recX</name>
    <name evidence="8" type="ORF">SAMN02745752_02643</name>
</gene>
<evidence type="ECO:0000256" key="1">
    <source>
        <dbReference type="ARBA" id="ARBA00004496"/>
    </source>
</evidence>
<comment type="subcellular location">
    <subcellularLocation>
        <location evidence="1 5">Cytoplasm</location>
    </subcellularLocation>
</comment>
<dbReference type="InterPro" id="IPR053924">
    <property type="entry name" value="RecX_HTH_2nd"/>
</dbReference>
<dbReference type="PANTHER" id="PTHR33602">
    <property type="entry name" value="REGULATORY PROTEIN RECX FAMILY PROTEIN"/>
    <property type="match status" value="1"/>
</dbReference>
<dbReference type="STRING" id="1122209.SAMN02745752_02643"/>
<proteinExistence type="inferred from homology"/>
<dbReference type="PANTHER" id="PTHR33602:SF1">
    <property type="entry name" value="REGULATORY PROTEIN RECX FAMILY PROTEIN"/>
    <property type="match status" value="1"/>
</dbReference>
<evidence type="ECO:0000259" key="6">
    <source>
        <dbReference type="Pfam" id="PF02631"/>
    </source>
</evidence>
<dbReference type="InterPro" id="IPR053925">
    <property type="entry name" value="RecX_HTH_3rd"/>
</dbReference>
<dbReference type="RefSeq" id="WP_072326966.1">
    <property type="nucleotide sequence ID" value="NZ_FPJW01000011.1"/>
</dbReference>
<evidence type="ECO:0000256" key="2">
    <source>
        <dbReference type="ARBA" id="ARBA00009695"/>
    </source>
</evidence>
<comment type="similarity">
    <text evidence="2 5">Belongs to the RecX family.</text>
</comment>
<sequence>MELTSAQQDWLKARRERAFRLLAAREHSRSELRNKLLKPSRTEQALTDNEAAVDSELAQALIDSLLEQLITDGLQSDARFMDSLVRQYLSKGKGPVALQQACRMQQLDTELVQQQLQRLETLWPKQVQRVREKRFGNEPPADSREAARMQRFLAQRGFTPELIRKAVFQR</sequence>
<protein>
    <recommendedName>
        <fullName evidence="3 5">Regulatory protein RecX</fullName>
    </recommendedName>
</protein>
<evidence type="ECO:0000313" key="9">
    <source>
        <dbReference type="Proteomes" id="UP000182350"/>
    </source>
</evidence>
<dbReference type="AlphaFoldDB" id="A0A1K1ZFM8"/>
<dbReference type="OrthoDB" id="7066780at2"/>
<dbReference type="Proteomes" id="UP000182350">
    <property type="component" value="Unassembled WGS sequence"/>
</dbReference>
<keyword evidence="4 5" id="KW-0963">Cytoplasm</keyword>
<dbReference type="GO" id="GO:0005737">
    <property type="term" value="C:cytoplasm"/>
    <property type="evidence" value="ECO:0007669"/>
    <property type="project" value="UniProtKB-SubCell"/>
</dbReference>
<evidence type="ECO:0000256" key="3">
    <source>
        <dbReference type="ARBA" id="ARBA00018111"/>
    </source>
</evidence>
<dbReference type="InterPro" id="IPR003783">
    <property type="entry name" value="Regulatory_RecX"/>
</dbReference>
<dbReference type="EMBL" id="FPJW01000011">
    <property type="protein sequence ID" value="SFX72500.1"/>
    <property type="molecule type" value="Genomic_DNA"/>
</dbReference>
<organism evidence="8 9">
    <name type="scientific">Marinospirillum alkaliphilum DSM 21637</name>
    <dbReference type="NCBI Taxonomy" id="1122209"/>
    <lineage>
        <taxon>Bacteria</taxon>
        <taxon>Pseudomonadati</taxon>
        <taxon>Pseudomonadota</taxon>
        <taxon>Gammaproteobacteria</taxon>
        <taxon>Oceanospirillales</taxon>
        <taxon>Oceanospirillaceae</taxon>
        <taxon>Marinospirillum</taxon>
    </lineage>
</organism>